<name>A0ABR8C894_9CYAN</name>
<sequence length="145" mass="16656">MLEFLLTIGASELGKAIFEQALKLGQSAAEDYVKDFFKDCLKEGITSTKPEVTKKAVAQALKEFLVLVQKELEDWEISEAEIRDLYDRPLVQFVKNDLVKPILGRAFERDCTAIDTIALTEIWKNSNFRDKPFPEMPPEFNWQVI</sequence>
<dbReference type="InterPro" id="IPR054569">
    <property type="entry name" value="NNH2"/>
</dbReference>
<evidence type="ECO:0000259" key="1">
    <source>
        <dbReference type="Pfam" id="PF22734"/>
    </source>
</evidence>
<keyword evidence="3" id="KW-1185">Reference proteome</keyword>
<protein>
    <recommendedName>
        <fullName evidence="1">NACHT N-terminal Helical domain-containing protein</fullName>
    </recommendedName>
</protein>
<reference evidence="2 3" key="1">
    <citation type="journal article" date="2020" name="ISME J.">
        <title>Comparative genomics reveals insights into cyanobacterial evolution and habitat adaptation.</title>
        <authorList>
            <person name="Chen M.Y."/>
            <person name="Teng W.K."/>
            <person name="Zhao L."/>
            <person name="Hu C.X."/>
            <person name="Zhou Y.K."/>
            <person name="Han B.P."/>
            <person name="Song L.R."/>
            <person name="Shu W.S."/>
        </authorList>
    </citation>
    <scope>NUCLEOTIDE SEQUENCE [LARGE SCALE GENOMIC DNA]</scope>
    <source>
        <strain evidence="2 3">FACHB-1050</strain>
    </source>
</reference>
<comment type="caution">
    <text evidence="2">The sequence shown here is derived from an EMBL/GenBank/DDBJ whole genome shotgun (WGS) entry which is preliminary data.</text>
</comment>
<evidence type="ECO:0000313" key="3">
    <source>
        <dbReference type="Proteomes" id="UP000618445"/>
    </source>
</evidence>
<feature type="domain" description="NACHT N-terminal Helical" evidence="1">
    <location>
        <begin position="24"/>
        <end position="143"/>
    </location>
</feature>
<organism evidence="2 3">
    <name type="scientific">Phormidium tenue FACHB-1050</name>
    <dbReference type="NCBI Taxonomy" id="2692857"/>
    <lineage>
        <taxon>Bacteria</taxon>
        <taxon>Bacillati</taxon>
        <taxon>Cyanobacteriota</taxon>
        <taxon>Cyanophyceae</taxon>
        <taxon>Oscillatoriophycideae</taxon>
        <taxon>Oscillatoriales</taxon>
        <taxon>Oscillatoriaceae</taxon>
        <taxon>Phormidium</taxon>
    </lineage>
</organism>
<evidence type="ECO:0000313" key="2">
    <source>
        <dbReference type="EMBL" id="MBD2316566.1"/>
    </source>
</evidence>
<dbReference type="EMBL" id="JACJQY010000007">
    <property type="protein sequence ID" value="MBD2316566.1"/>
    <property type="molecule type" value="Genomic_DNA"/>
</dbReference>
<dbReference type="RefSeq" id="WP_190577452.1">
    <property type="nucleotide sequence ID" value="NZ_CAWPQU010000067.1"/>
</dbReference>
<gene>
    <name evidence="2" type="ORF">H6G05_06860</name>
</gene>
<dbReference type="Pfam" id="PF22734">
    <property type="entry name" value="NNH2"/>
    <property type="match status" value="1"/>
</dbReference>
<dbReference type="Proteomes" id="UP000618445">
    <property type="component" value="Unassembled WGS sequence"/>
</dbReference>
<accession>A0ABR8C894</accession>
<proteinExistence type="predicted"/>